<gene>
    <name evidence="1" type="ORF">KPS_002382</name>
</gene>
<protein>
    <submittedName>
        <fullName evidence="1">Uncharacterized protein</fullName>
    </submittedName>
</protein>
<organism evidence="1 2">
    <name type="scientific">Nitratidesulfovibrio liaohensis</name>
    <dbReference type="NCBI Taxonomy" id="2604158"/>
    <lineage>
        <taxon>Bacteria</taxon>
        <taxon>Pseudomonadati</taxon>
        <taxon>Thermodesulfobacteriota</taxon>
        <taxon>Desulfovibrionia</taxon>
        <taxon>Desulfovibrionales</taxon>
        <taxon>Desulfovibrionaceae</taxon>
        <taxon>Nitratidesulfovibrio</taxon>
    </lineage>
</organism>
<name>A0ABY9QXW0_9BACT</name>
<keyword evidence="2" id="KW-1185">Reference proteome</keyword>
<dbReference type="EMBL" id="CP133659">
    <property type="protein sequence ID" value="WMW64370.1"/>
    <property type="molecule type" value="Genomic_DNA"/>
</dbReference>
<dbReference type="RefSeq" id="WP_309540463.1">
    <property type="nucleotide sequence ID" value="NZ_CP133659.1"/>
</dbReference>
<evidence type="ECO:0000313" key="2">
    <source>
        <dbReference type="Proteomes" id="UP001180616"/>
    </source>
</evidence>
<sequence>MMPATAHARTYSPASANCGAMTKAMSGAASRESAISAARQRTACLAVAWGVHKTVEVLGEVFEVSFPPAAPERRLLDDVAVRLADVVADLRIADWDDMSAGARREMEAITTQWLDLREEHLSDLWAQAPGDDCNPSLSPAGWSAWIGALTMLVHDVCAVQGRNSRDAWSKLRTGLERLWWPWVEGCGHCHDMVRMTGLYCAMAGVLPPLGGKAGR</sequence>
<accession>A0ABY9QXW0</accession>
<proteinExistence type="predicted"/>
<evidence type="ECO:0000313" key="1">
    <source>
        <dbReference type="EMBL" id="WMW64370.1"/>
    </source>
</evidence>
<dbReference type="Proteomes" id="UP001180616">
    <property type="component" value="Chromosome"/>
</dbReference>
<reference evidence="1" key="1">
    <citation type="submission" date="2023-09" db="EMBL/GenBank/DDBJ databases">
        <authorList>
            <consortium name="CW5 consortium"/>
            <person name="Lu C.-W."/>
        </authorList>
    </citation>
    <scope>NUCLEOTIDE SEQUENCE</scope>
    <source>
        <strain evidence="1">KPS</strain>
    </source>
</reference>